<reference evidence="1 2" key="1">
    <citation type="submission" date="2016-02" db="EMBL/GenBank/DDBJ databases">
        <authorList>
            <person name="Wen L."/>
            <person name="He K."/>
            <person name="Yang H."/>
        </authorList>
    </citation>
    <scope>NUCLEOTIDE SEQUENCE [LARGE SCALE GENOMIC DNA]</scope>
    <source>
        <strain evidence="1">ShG14-8</strain>
    </source>
</reference>
<dbReference type="InterPro" id="IPR045584">
    <property type="entry name" value="Pilin-like"/>
</dbReference>
<dbReference type="AlphaFoldDB" id="A0A139BTK9"/>
<proteinExistence type="predicted"/>
<accession>A0A139BTK9</accession>
<dbReference type="SUPFAM" id="SSF54523">
    <property type="entry name" value="Pili subunits"/>
    <property type="match status" value="1"/>
</dbReference>
<gene>
    <name evidence="1" type="ORF">AWT59_1592</name>
</gene>
<sequence>MVTITIIVVLMALFLNRALFYMEQAEKTAMEQVAGSIQSALTMQYGQILTRGKPSDVAALASDNPMNWMQKKPRNYAGEFYDPAPRSVEPGNWAFDLKSRDLVYVPNNSNHFQPGRDGKAWIRFHVVVNYEPSRLPSLQNAPPELTGIVFEPVEPYSWF</sequence>
<protein>
    <submittedName>
        <fullName evidence="1">Uncharacterized protein</fullName>
    </submittedName>
</protein>
<dbReference type="EMBL" id="LSLI01000035">
    <property type="protein sequence ID" value="KXS32278.1"/>
    <property type="molecule type" value="Genomic_DNA"/>
</dbReference>
<name>A0A139BTK9_9PROT</name>
<comment type="caution">
    <text evidence="1">The sequence shown here is derived from an EMBL/GenBank/DDBJ whole genome shotgun (WGS) entry which is preliminary data.</text>
</comment>
<dbReference type="Proteomes" id="UP000070578">
    <property type="component" value="Unassembled WGS sequence"/>
</dbReference>
<reference evidence="1 2" key="2">
    <citation type="submission" date="2016-03" db="EMBL/GenBank/DDBJ databases">
        <title>New uncultured bacterium of the family Gallionellaceae from acid mine drainage: description and reconstruction of genome based on metagenomic analysis of microbial community.</title>
        <authorList>
            <person name="Kadnikov V."/>
            <person name="Ivasenko D."/>
            <person name="Beletsky A."/>
            <person name="Mardanov A."/>
            <person name="Danilova E."/>
            <person name="Pimenov N."/>
            <person name="Karnachuk O."/>
            <person name="Ravin N."/>
        </authorList>
    </citation>
    <scope>NUCLEOTIDE SEQUENCE [LARGE SCALE GENOMIC DNA]</scope>
    <source>
        <strain evidence="1">ShG14-8</strain>
    </source>
</reference>
<organism evidence="1 2">
    <name type="scientific">Candidatus Gallionella acididurans</name>
    <dbReference type="NCBI Taxonomy" id="1796491"/>
    <lineage>
        <taxon>Bacteria</taxon>
        <taxon>Pseudomonadati</taxon>
        <taxon>Pseudomonadota</taxon>
        <taxon>Betaproteobacteria</taxon>
        <taxon>Nitrosomonadales</taxon>
        <taxon>Gallionellaceae</taxon>
        <taxon>Gallionella</taxon>
    </lineage>
</organism>
<evidence type="ECO:0000313" key="2">
    <source>
        <dbReference type="Proteomes" id="UP000070578"/>
    </source>
</evidence>
<evidence type="ECO:0000313" key="1">
    <source>
        <dbReference type="EMBL" id="KXS32278.1"/>
    </source>
</evidence>